<dbReference type="VEuPathDB" id="FungiDB:MELLADRAFT_124122"/>
<name>F4S8D0_MELLP</name>
<feature type="chain" id="PRO_5003318333" evidence="2">
    <location>
        <begin position="23"/>
        <end position="163"/>
    </location>
</feature>
<accession>F4S8D0</accession>
<evidence type="ECO:0000256" key="2">
    <source>
        <dbReference type="SAM" id="SignalP"/>
    </source>
</evidence>
<dbReference type="InParanoid" id="F4S8D0"/>
<dbReference type="RefSeq" id="XP_007417655.1">
    <property type="nucleotide sequence ID" value="XM_007417593.1"/>
</dbReference>
<keyword evidence="4" id="KW-1185">Reference proteome</keyword>
<dbReference type="HOGENOM" id="CLU_1635776_0_0_1"/>
<sequence length="163" mass="18073">MFYARILICLSLVTLFQQTVEGQCLPLRGHAPISKEQCYKALATYKFDEYGLLDSDGVENKKTCGNCKISLSVVNLNPRVKPSLDGLIKGQLETVLDTLSTTCTYDNRTSGTMLPSIFVGETVKDTFVAVEVEVGDMKRNECSSTPRGKNRRNSDLTLSNQKH</sequence>
<dbReference type="EMBL" id="GL883164">
    <property type="protein sequence ID" value="EGF99075.1"/>
    <property type="molecule type" value="Genomic_DNA"/>
</dbReference>
<gene>
    <name evidence="3" type="ORF">MELLADRAFT_124122</name>
</gene>
<dbReference type="Proteomes" id="UP000001072">
    <property type="component" value="Unassembled WGS sequence"/>
</dbReference>
<feature type="region of interest" description="Disordered" evidence="1">
    <location>
        <begin position="139"/>
        <end position="163"/>
    </location>
</feature>
<reference evidence="4" key="1">
    <citation type="journal article" date="2011" name="Proc. Natl. Acad. Sci. U.S.A.">
        <title>Obligate biotrophy features unraveled by the genomic analysis of rust fungi.</title>
        <authorList>
            <person name="Duplessis S."/>
            <person name="Cuomo C.A."/>
            <person name="Lin Y.-C."/>
            <person name="Aerts A."/>
            <person name="Tisserant E."/>
            <person name="Veneault-Fourrey C."/>
            <person name="Joly D.L."/>
            <person name="Hacquard S."/>
            <person name="Amselem J."/>
            <person name="Cantarel B.L."/>
            <person name="Chiu R."/>
            <person name="Coutinho P.M."/>
            <person name="Feau N."/>
            <person name="Field M."/>
            <person name="Frey P."/>
            <person name="Gelhaye E."/>
            <person name="Goldberg J."/>
            <person name="Grabherr M.G."/>
            <person name="Kodira C.D."/>
            <person name="Kohler A."/>
            <person name="Kuees U."/>
            <person name="Lindquist E.A."/>
            <person name="Lucas S.M."/>
            <person name="Mago R."/>
            <person name="Mauceli E."/>
            <person name="Morin E."/>
            <person name="Murat C."/>
            <person name="Pangilinan J.L."/>
            <person name="Park R."/>
            <person name="Pearson M."/>
            <person name="Quesneville H."/>
            <person name="Rouhier N."/>
            <person name="Sakthikumar S."/>
            <person name="Salamov A.A."/>
            <person name="Schmutz J."/>
            <person name="Selles B."/>
            <person name="Shapiro H."/>
            <person name="Tanguay P."/>
            <person name="Tuskan G.A."/>
            <person name="Henrissat B."/>
            <person name="Van de Peer Y."/>
            <person name="Rouze P."/>
            <person name="Ellis J.G."/>
            <person name="Dodds P.N."/>
            <person name="Schein J.E."/>
            <person name="Zhong S."/>
            <person name="Hamelin R.C."/>
            <person name="Grigoriev I.V."/>
            <person name="Szabo L.J."/>
            <person name="Martin F."/>
        </authorList>
    </citation>
    <scope>NUCLEOTIDE SEQUENCE [LARGE SCALE GENOMIC DNA]</scope>
    <source>
        <strain evidence="4">98AG31 / pathotype 3-4-7</strain>
    </source>
</reference>
<evidence type="ECO:0000256" key="1">
    <source>
        <dbReference type="SAM" id="MobiDB-lite"/>
    </source>
</evidence>
<dbReference type="GeneID" id="18926629"/>
<proteinExistence type="predicted"/>
<protein>
    <submittedName>
        <fullName evidence="3">Secreted protein</fullName>
    </submittedName>
</protein>
<dbReference type="AlphaFoldDB" id="F4S8D0"/>
<keyword evidence="2" id="KW-0732">Signal</keyword>
<evidence type="ECO:0000313" key="3">
    <source>
        <dbReference type="EMBL" id="EGF99075.1"/>
    </source>
</evidence>
<dbReference type="KEGG" id="mlr:MELLADRAFT_124122"/>
<feature type="signal peptide" evidence="2">
    <location>
        <begin position="1"/>
        <end position="22"/>
    </location>
</feature>
<dbReference type="OrthoDB" id="2509532at2759"/>
<evidence type="ECO:0000313" key="4">
    <source>
        <dbReference type="Proteomes" id="UP000001072"/>
    </source>
</evidence>
<organism evidence="4">
    <name type="scientific">Melampsora larici-populina (strain 98AG31 / pathotype 3-4-7)</name>
    <name type="common">Poplar leaf rust fungus</name>
    <dbReference type="NCBI Taxonomy" id="747676"/>
    <lineage>
        <taxon>Eukaryota</taxon>
        <taxon>Fungi</taxon>
        <taxon>Dikarya</taxon>
        <taxon>Basidiomycota</taxon>
        <taxon>Pucciniomycotina</taxon>
        <taxon>Pucciniomycetes</taxon>
        <taxon>Pucciniales</taxon>
        <taxon>Melampsoraceae</taxon>
        <taxon>Melampsora</taxon>
    </lineage>
</organism>